<dbReference type="PROSITE" id="PS51794">
    <property type="entry name" value="DAC"/>
    <property type="match status" value="1"/>
</dbReference>
<keyword evidence="9" id="KW-0234">DNA repair</keyword>
<dbReference type="InterPro" id="IPR050338">
    <property type="entry name" value="DisA"/>
</dbReference>
<reference evidence="12" key="1">
    <citation type="submission" date="2020-05" db="EMBL/GenBank/DDBJ databases">
        <authorList>
            <person name="Chiriac C."/>
            <person name="Salcher M."/>
            <person name="Ghai R."/>
            <person name="Kavagutti S V."/>
        </authorList>
    </citation>
    <scope>NUCLEOTIDE SEQUENCE</scope>
</reference>
<evidence type="ECO:0000256" key="10">
    <source>
        <dbReference type="SAM" id="Coils"/>
    </source>
</evidence>
<evidence type="ECO:0000313" key="12">
    <source>
        <dbReference type="EMBL" id="CAB4816694.1"/>
    </source>
</evidence>
<dbReference type="GO" id="GO:0006281">
    <property type="term" value="P:DNA repair"/>
    <property type="evidence" value="ECO:0007669"/>
    <property type="project" value="UniProtKB-KW"/>
</dbReference>
<keyword evidence="7" id="KW-0460">Magnesium</keyword>
<accession>A0A6J6Z7W0</accession>
<feature type="domain" description="DAC" evidence="11">
    <location>
        <begin position="10"/>
        <end position="150"/>
    </location>
</feature>
<dbReference type="SUPFAM" id="SSF47781">
    <property type="entry name" value="RuvA domain 2-like"/>
    <property type="match status" value="1"/>
</dbReference>
<proteinExistence type="inferred from homology"/>
<dbReference type="EMBL" id="CAFBOG010000131">
    <property type="protein sequence ID" value="CAB4986447.1"/>
    <property type="molecule type" value="Genomic_DNA"/>
</dbReference>
<dbReference type="InterPro" id="IPR010994">
    <property type="entry name" value="RuvA_2-like"/>
</dbReference>
<keyword evidence="4" id="KW-0547">Nucleotide-binding</keyword>
<dbReference type="AlphaFoldDB" id="A0A6J6Z7W0"/>
<evidence type="ECO:0000259" key="11">
    <source>
        <dbReference type="PROSITE" id="PS51794"/>
    </source>
</evidence>
<dbReference type="Gene3D" id="1.20.1260.110">
    <property type="entry name" value="DNA integrity scanning linker region"/>
    <property type="match status" value="1"/>
</dbReference>
<dbReference type="GO" id="GO:0005524">
    <property type="term" value="F:ATP binding"/>
    <property type="evidence" value="ECO:0007669"/>
    <property type="project" value="UniProtKB-KW"/>
</dbReference>
<keyword evidence="3" id="KW-0548">Nucleotidyltransferase</keyword>
<dbReference type="GO" id="GO:0004016">
    <property type="term" value="F:adenylate cyclase activity"/>
    <property type="evidence" value="ECO:0007669"/>
    <property type="project" value="TreeGrafter"/>
</dbReference>
<evidence type="ECO:0000256" key="5">
    <source>
        <dbReference type="ARBA" id="ARBA00022763"/>
    </source>
</evidence>
<name>A0A6J6Z7W0_9ZZZZ</name>
<evidence type="ECO:0000256" key="2">
    <source>
        <dbReference type="ARBA" id="ARBA00022679"/>
    </source>
</evidence>
<keyword evidence="5" id="KW-0227">DNA damage</keyword>
<evidence type="ECO:0000256" key="3">
    <source>
        <dbReference type="ARBA" id="ARBA00022695"/>
    </source>
</evidence>
<dbReference type="GO" id="GO:0106408">
    <property type="term" value="F:diadenylate cyclase activity"/>
    <property type="evidence" value="ECO:0007669"/>
    <property type="project" value="UniProtKB-EC"/>
</dbReference>
<protein>
    <submittedName>
        <fullName evidence="12">Unannotated protein</fullName>
    </submittedName>
</protein>
<dbReference type="HAMAP" id="MF_01438">
    <property type="entry name" value="DisA"/>
    <property type="match status" value="1"/>
</dbReference>
<organism evidence="12">
    <name type="scientific">freshwater metagenome</name>
    <dbReference type="NCBI Taxonomy" id="449393"/>
    <lineage>
        <taxon>unclassified sequences</taxon>
        <taxon>metagenomes</taxon>
        <taxon>ecological metagenomes</taxon>
    </lineage>
</organism>
<dbReference type="NCBIfam" id="NF010009">
    <property type="entry name" value="PRK13482.1"/>
    <property type="match status" value="1"/>
</dbReference>
<keyword evidence="8" id="KW-0238">DNA-binding</keyword>
<dbReference type="PANTHER" id="PTHR34185:SF3">
    <property type="entry name" value="DNA INTEGRITY SCANNING PROTEIN DISA"/>
    <property type="match status" value="1"/>
</dbReference>
<evidence type="ECO:0000256" key="4">
    <source>
        <dbReference type="ARBA" id="ARBA00022741"/>
    </source>
</evidence>
<evidence type="ECO:0000256" key="8">
    <source>
        <dbReference type="ARBA" id="ARBA00023125"/>
    </source>
</evidence>
<dbReference type="Gene3D" id="1.10.150.20">
    <property type="entry name" value="5' to 3' exonuclease, C-terminal subdomain"/>
    <property type="match status" value="1"/>
</dbReference>
<evidence type="ECO:0000313" key="14">
    <source>
        <dbReference type="EMBL" id="CAB5065334.1"/>
    </source>
</evidence>
<comment type="catalytic activity">
    <reaction evidence="1">
        <text>2 ATP = 3',3'-c-di-AMP + 2 diphosphate</text>
        <dbReference type="Rhea" id="RHEA:35655"/>
        <dbReference type="ChEBI" id="CHEBI:30616"/>
        <dbReference type="ChEBI" id="CHEBI:33019"/>
        <dbReference type="ChEBI" id="CHEBI:71500"/>
        <dbReference type="EC" id="2.7.7.85"/>
    </reaction>
</comment>
<dbReference type="InterPro" id="IPR038331">
    <property type="entry name" value="DisA_sf"/>
</dbReference>
<evidence type="ECO:0000313" key="13">
    <source>
        <dbReference type="EMBL" id="CAB4986447.1"/>
    </source>
</evidence>
<dbReference type="InterPro" id="IPR036888">
    <property type="entry name" value="DNA_integrity_DisA_N_sf"/>
</dbReference>
<evidence type="ECO:0000256" key="1">
    <source>
        <dbReference type="ARBA" id="ARBA00000877"/>
    </source>
</evidence>
<keyword evidence="2" id="KW-0808">Transferase</keyword>
<sequence>MTQRQDQRHSDELQTALAAVAPGRPLREGLDRILKAGMGALIVIGDGPEVLNISSGGFLINASFSPQRLSELAKTDGAIVLTPDAGYIARANVHLVPNPNVPTEETGTRHRTAERVARSIGVPVLSVSEDMAVVTVYTKNDRYQLEPIPSILSRCNQALQTLERYKARLDEVSSNLTSLEVEDIVTLRDVVTLLQRAELVARISQEIEQYLTELGTDGRLIGLQLRELMAGIEDERRLVVRDYFQSDMQWNLEQAIETLSGLEVDALLDAEEVVQATHLSGQTDDLDASIEPRGYRMLSRVPRIPDDIVDLLVEHFGSLDKLTRATVNELAEVDGVDEHWARTIKTALARIAELSILDRYA</sequence>
<keyword evidence="10" id="KW-0175">Coiled coil</keyword>
<dbReference type="Gene3D" id="3.40.1700.10">
    <property type="entry name" value="DNA integrity scanning protein, DisA, N-terminal domain"/>
    <property type="match status" value="1"/>
</dbReference>
<dbReference type="Pfam" id="PF02457">
    <property type="entry name" value="DAC"/>
    <property type="match status" value="1"/>
</dbReference>
<evidence type="ECO:0000256" key="9">
    <source>
        <dbReference type="ARBA" id="ARBA00023204"/>
    </source>
</evidence>
<dbReference type="InterPro" id="IPR018906">
    <property type="entry name" value="DNA_integrity_scan_DisA_link"/>
</dbReference>
<evidence type="ECO:0000256" key="6">
    <source>
        <dbReference type="ARBA" id="ARBA00022840"/>
    </source>
</evidence>
<evidence type="ECO:0000256" key="7">
    <source>
        <dbReference type="ARBA" id="ARBA00022842"/>
    </source>
</evidence>
<dbReference type="InterPro" id="IPR023763">
    <property type="entry name" value="DNA_integrity_scanning_protein"/>
</dbReference>
<dbReference type="InterPro" id="IPR003390">
    <property type="entry name" value="DNA_integrity_scan_DisA_N"/>
</dbReference>
<feature type="coiled-coil region" evidence="10">
    <location>
        <begin position="155"/>
        <end position="182"/>
    </location>
</feature>
<dbReference type="GO" id="GO:0003677">
    <property type="term" value="F:DNA binding"/>
    <property type="evidence" value="ECO:0007669"/>
    <property type="project" value="UniProtKB-KW"/>
</dbReference>
<dbReference type="Pfam" id="PF10635">
    <property type="entry name" value="DisA-linker"/>
    <property type="match status" value="1"/>
</dbReference>
<gene>
    <name evidence="12" type="ORF">UFOPK3046_01507</name>
    <name evidence="13" type="ORF">UFOPK3914_01344</name>
    <name evidence="14" type="ORF">UFOPK4354_00721</name>
</gene>
<dbReference type="SUPFAM" id="SSF143597">
    <property type="entry name" value="YojJ-like"/>
    <property type="match status" value="1"/>
</dbReference>
<dbReference type="PANTHER" id="PTHR34185">
    <property type="entry name" value="DIADENYLATE CYCLASE"/>
    <property type="match status" value="1"/>
</dbReference>
<dbReference type="EMBL" id="CAFAAQ010000161">
    <property type="protein sequence ID" value="CAB4816694.1"/>
    <property type="molecule type" value="Genomic_DNA"/>
</dbReference>
<keyword evidence="6" id="KW-0067">ATP-binding</keyword>
<dbReference type="EMBL" id="CAFBQW010000063">
    <property type="protein sequence ID" value="CAB5065334.1"/>
    <property type="molecule type" value="Genomic_DNA"/>
</dbReference>